<dbReference type="EMBL" id="JABFDB010000038">
    <property type="protein sequence ID" value="NYZ24214.1"/>
    <property type="molecule type" value="Genomic_DNA"/>
</dbReference>
<gene>
    <name evidence="11" type="ORF">HND93_31295</name>
</gene>
<comment type="similarity">
    <text evidence="8 9">Belongs to the TRAP transporter small permease family.</text>
</comment>
<feature type="transmembrane region" description="Helical" evidence="9">
    <location>
        <begin position="25"/>
        <end position="42"/>
    </location>
</feature>
<dbReference type="Proteomes" id="UP000584642">
    <property type="component" value="Unassembled WGS sequence"/>
</dbReference>
<evidence type="ECO:0000256" key="9">
    <source>
        <dbReference type="RuleBase" id="RU369079"/>
    </source>
</evidence>
<evidence type="ECO:0000313" key="12">
    <source>
        <dbReference type="Proteomes" id="UP000584642"/>
    </source>
</evidence>
<evidence type="ECO:0000256" key="1">
    <source>
        <dbReference type="ARBA" id="ARBA00004429"/>
    </source>
</evidence>
<feature type="transmembrane region" description="Helical" evidence="9">
    <location>
        <begin position="105"/>
        <end position="129"/>
    </location>
</feature>
<evidence type="ECO:0000313" key="11">
    <source>
        <dbReference type="EMBL" id="NYZ24214.1"/>
    </source>
</evidence>
<reference evidence="11 12" key="1">
    <citation type="submission" date="2020-05" db="EMBL/GenBank/DDBJ databases">
        <title>Azospirillum oleiclasticum sp. nov, a nitrogen-fixing and heavy crude oil-emulsifying bacterium isolated from the crude oil of Yumen Oilfield.</title>
        <authorList>
            <person name="Wu D."/>
            <person name="Cai M."/>
            <person name="Zhang X."/>
        </authorList>
    </citation>
    <scope>NUCLEOTIDE SEQUENCE [LARGE SCALE GENOMIC DNA]</scope>
    <source>
        <strain evidence="11 12">ROY-1-1-2</strain>
    </source>
</reference>
<protein>
    <recommendedName>
        <fullName evidence="9">TRAP transporter small permease protein</fullName>
    </recommendedName>
</protein>
<evidence type="ECO:0000256" key="4">
    <source>
        <dbReference type="ARBA" id="ARBA00022519"/>
    </source>
</evidence>
<accession>A0ABX2TM11</accession>
<evidence type="ECO:0000256" key="8">
    <source>
        <dbReference type="ARBA" id="ARBA00038436"/>
    </source>
</evidence>
<keyword evidence="7 9" id="KW-0472">Membrane</keyword>
<dbReference type="InterPro" id="IPR055348">
    <property type="entry name" value="DctQ"/>
</dbReference>
<keyword evidence="5 9" id="KW-0812">Transmembrane</keyword>
<comment type="caution">
    <text evidence="9">Lacks conserved residue(s) required for the propagation of feature annotation.</text>
</comment>
<evidence type="ECO:0000256" key="7">
    <source>
        <dbReference type="ARBA" id="ARBA00023136"/>
    </source>
</evidence>
<evidence type="ECO:0000256" key="2">
    <source>
        <dbReference type="ARBA" id="ARBA00022448"/>
    </source>
</evidence>
<dbReference type="InterPro" id="IPR007387">
    <property type="entry name" value="TRAP_DctQ"/>
</dbReference>
<dbReference type="PANTHER" id="PTHR35011:SF11">
    <property type="entry name" value="TRAP TRANSPORTER SMALL PERMEASE PROTEIN"/>
    <property type="match status" value="1"/>
</dbReference>
<comment type="subcellular location">
    <subcellularLocation>
        <location evidence="1 9">Cell inner membrane</location>
        <topology evidence="1 9">Multi-pass membrane protein</topology>
    </subcellularLocation>
</comment>
<sequence>MVVVSLAQVFWRYVFNDPLTWSEELARYTFVWIGYLSGWLAWKHRAHIALDAVTYLNRPALTRACTRLVEFLVLAFAAYTFYSNFRLLGLTLDQPSAILEIPMAYVYGGYNVMALLIGGDILMTWAGVLRRAEP</sequence>
<organism evidence="11 12">
    <name type="scientific">Azospirillum oleiclasticum</name>
    <dbReference type="NCBI Taxonomy" id="2735135"/>
    <lineage>
        <taxon>Bacteria</taxon>
        <taxon>Pseudomonadati</taxon>
        <taxon>Pseudomonadota</taxon>
        <taxon>Alphaproteobacteria</taxon>
        <taxon>Rhodospirillales</taxon>
        <taxon>Azospirillaceae</taxon>
        <taxon>Azospirillum</taxon>
    </lineage>
</organism>
<keyword evidence="2 9" id="KW-0813">Transport</keyword>
<keyword evidence="4 9" id="KW-0997">Cell inner membrane</keyword>
<comment type="caution">
    <text evidence="11">The sequence shown here is derived from an EMBL/GenBank/DDBJ whole genome shotgun (WGS) entry which is preliminary data.</text>
</comment>
<evidence type="ECO:0000256" key="3">
    <source>
        <dbReference type="ARBA" id="ARBA00022475"/>
    </source>
</evidence>
<keyword evidence="3" id="KW-1003">Cell membrane</keyword>
<dbReference type="PANTHER" id="PTHR35011">
    <property type="entry name" value="2,3-DIKETO-L-GULONATE TRAP TRANSPORTER SMALL PERMEASE PROTEIN YIAM"/>
    <property type="match status" value="1"/>
</dbReference>
<feature type="domain" description="Tripartite ATP-independent periplasmic transporters DctQ component" evidence="10">
    <location>
        <begin position="1"/>
        <end position="125"/>
    </location>
</feature>
<evidence type="ECO:0000259" key="10">
    <source>
        <dbReference type="Pfam" id="PF04290"/>
    </source>
</evidence>
<evidence type="ECO:0000256" key="6">
    <source>
        <dbReference type="ARBA" id="ARBA00022989"/>
    </source>
</evidence>
<keyword evidence="12" id="KW-1185">Reference proteome</keyword>
<comment type="function">
    <text evidence="9">Part of the tripartite ATP-independent periplasmic (TRAP) transport system.</text>
</comment>
<keyword evidence="6 9" id="KW-1133">Transmembrane helix</keyword>
<comment type="subunit">
    <text evidence="9">The complex comprises the extracytoplasmic solute receptor protein and the two transmembrane proteins.</text>
</comment>
<feature type="transmembrane region" description="Helical" evidence="9">
    <location>
        <begin position="68"/>
        <end position="85"/>
    </location>
</feature>
<proteinExistence type="inferred from homology"/>
<evidence type="ECO:0000256" key="5">
    <source>
        <dbReference type="ARBA" id="ARBA00022692"/>
    </source>
</evidence>
<name>A0ABX2TM11_9PROT</name>
<dbReference type="Pfam" id="PF04290">
    <property type="entry name" value="DctQ"/>
    <property type="match status" value="1"/>
</dbReference>